<dbReference type="InterPro" id="IPR050316">
    <property type="entry name" value="Tyrosinase/Hemocyanin"/>
</dbReference>
<dbReference type="GO" id="GO:0046872">
    <property type="term" value="F:metal ion binding"/>
    <property type="evidence" value="ECO:0007669"/>
    <property type="project" value="UniProtKB-KW"/>
</dbReference>
<evidence type="ECO:0000313" key="5">
    <source>
        <dbReference type="EMBL" id="KAH7132381.1"/>
    </source>
</evidence>
<keyword evidence="2" id="KW-0186">Copper</keyword>
<protein>
    <recommendedName>
        <fullName evidence="3 4">Tyrosinase copper-binding domain-containing protein</fullName>
    </recommendedName>
</protein>
<keyword evidence="6" id="KW-1185">Reference proteome</keyword>
<proteinExistence type="predicted"/>
<dbReference type="Pfam" id="PF00264">
    <property type="entry name" value="Tyrosinase"/>
    <property type="match status" value="1"/>
</dbReference>
<dbReference type="OrthoDB" id="6132182at2759"/>
<dbReference type="InterPro" id="IPR002227">
    <property type="entry name" value="Tyrosinase_Cu-bd"/>
</dbReference>
<feature type="domain" description="Tyrosinase copper-binding" evidence="3">
    <location>
        <begin position="31"/>
        <end position="48"/>
    </location>
</feature>
<keyword evidence="1" id="KW-0479">Metal-binding</keyword>
<dbReference type="SUPFAM" id="SSF48056">
    <property type="entry name" value="Di-copper centre-containing domain"/>
    <property type="match status" value="1"/>
</dbReference>
<evidence type="ECO:0000256" key="2">
    <source>
        <dbReference type="ARBA" id="ARBA00023008"/>
    </source>
</evidence>
<feature type="domain" description="Tyrosinase copper-binding" evidence="4">
    <location>
        <begin position="177"/>
        <end position="188"/>
    </location>
</feature>
<dbReference type="Gene3D" id="1.10.1280.10">
    <property type="entry name" value="Di-copper center containing domain from catechol oxidase"/>
    <property type="match status" value="1"/>
</dbReference>
<evidence type="ECO:0000256" key="1">
    <source>
        <dbReference type="ARBA" id="ARBA00022723"/>
    </source>
</evidence>
<reference evidence="5" key="1">
    <citation type="journal article" date="2021" name="Nat. Commun.">
        <title>Genetic determinants of endophytism in the Arabidopsis root mycobiome.</title>
        <authorList>
            <person name="Mesny F."/>
            <person name="Miyauchi S."/>
            <person name="Thiergart T."/>
            <person name="Pickel B."/>
            <person name="Atanasova L."/>
            <person name="Karlsson M."/>
            <person name="Huettel B."/>
            <person name="Barry K.W."/>
            <person name="Haridas S."/>
            <person name="Chen C."/>
            <person name="Bauer D."/>
            <person name="Andreopoulos W."/>
            <person name="Pangilinan J."/>
            <person name="LaButti K."/>
            <person name="Riley R."/>
            <person name="Lipzen A."/>
            <person name="Clum A."/>
            <person name="Drula E."/>
            <person name="Henrissat B."/>
            <person name="Kohler A."/>
            <person name="Grigoriev I.V."/>
            <person name="Martin F.M."/>
            <person name="Hacquard S."/>
        </authorList>
    </citation>
    <scope>NUCLEOTIDE SEQUENCE</scope>
    <source>
        <strain evidence="5">MPI-CAGE-CH-0243</strain>
    </source>
</reference>
<organism evidence="5 6">
    <name type="scientific">Dendryphion nanum</name>
    <dbReference type="NCBI Taxonomy" id="256645"/>
    <lineage>
        <taxon>Eukaryota</taxon>
        <taxon>Fungi</taxon>
        <taxon>Dikarya</taxon>
        <taxon>Ascomycota</taxon>
        <taxon>Pezizomycotina</taxon>
        <taxon>Dothideomycetes</taxon>
        <taxon>Pleosporomycetidae</taxon>
        <taxon>Pleosporales</taxon>
        <taxon>Torulaceae</taxon>
        <taxon>Dendryphion</taxon>
    </lineage>
</organism>
<accession>A0A9P9E827</accession>
<dbReference type="AlphaFoldDB" id="A0A9P9E827"/>
<dbReference type="PRINTS" id="PR00092">
    <property type="entry name" value="TYROSINASE"/>
</dbReference>
<evidence type="ECO:0000313" key="6">
    <source>
        <dbReference type="Proteomes" id="UP000700596"/>
    </source>
</evidence>
<comment type="caution">
    <text evidence="5">The sequence shown here is derived from an EMBL/GenBank/DDBJ whole genome shotgun (WGS) entry which is preliminary data.</text>
</comment>
<dbReference type="EMBL" id="JAGMWT010000003">
    <property type="protein sequence ID" value="KAH7132381.1"/>
    <property type="molecule type" value="Genomic_DNA"/>
</dbReference>
<dbReference type="GO" id="GO:0016491">
    <property type="term" value="F:oxidoreductase activity"/>
    <property type="evidence" value="ECO:0007669"/>
    <property type="project" value="InterPro"/>
</dbReference>
<dbReference type="PROSITE" id="PS00497">
    <property type="entry name" value="TYROSINASE_1"/>
    <property type="match status" value="1"/>
</dbReference>
<gene>
    <name evidence="5" type="ORF">B0J11DRAFT_481656</name>
</gene>
<dbReference type="InterPro" id="IPR008922">
    <property type="entry name" value="Di-copper_centre_dom_sf"/>
</dbReference>
<dbReference type="PROSITE" id="PS00498">
    <property type="entry name" value="TYROSINASE_2"/>
    <property type="match status" value="1"/>
</dbReference>
<name>A0A9P9E827_9PLEO</name>
<dbReference type="Proteomes" id="UP000700596">
    <property type="component" value="Unassembled WGS sequence"/>
</dbReference>
<evidence type="ECO:0000259" key="4">
    <source>
        <dbReference type="PROSITE" id="PS00498"/>
    </source>
</evidence>
<dbReference type="PANTHER" id="PTHR11474:SF126">
    <property type="entry name" value="TYROSINASE-LIKE PROTEIN TYR-1-RELATED"/>
    <property type="match status" value="1"/>
</dbReference>
<dbReference type="PANTHER" id="PTHR11474">
    <property type="entry name" value="TYROSINASE FAMILY MEMBER"/>
    <property type="match status" value="1"/>
</dbReference>
<evidence type="ECO:0000259" key="3">
    <source>
        <dbReference type="PROSITE" id="PS00497"/>
    </source>
</evidence>
<sequence length="300" mass="32883">MSQSSRLNMPPARTRFDDLQMVHVIQTEDVHGVGGFLPFHRYFVHIHEQLLRTECNYTSGQPYWDETIDAGHFSTSIILDPISGFGGNGSGEDDCISDGPFKDYVGPIGPRQIIQDHCIYRVVNDCASATGKSDVVERCMKSNTYIDFWNCLEALPHTAGHGGIGGQMFDVFSSPGDPLFYLHHAWLDKLWADWQAQNSTMRTLEMGGTNQGFPLGSFPPLPSPPFGTPVNGVCPELPPPGEGIPGFPALPIPEPFKPHEGDPANVTTLGHMLMSAEILPNATVADVMDTKGGYLCYEYL</sequence>